<dbReference type="Pfam" id="PF25592">
    <property type="entry name" value="DUF7937"/>
    <property type="match status" value="1"/>
</dbReference>
<feature type="transmembrane region" description="Helical" evidence="2">
    <location>
        <begin position="379"/>
        <end position="399"/>
    </location>
</feature>
<feature type="transmembrane region" description="Helical" evidence="2">
    <location>
        <begin position="158"/>
        <end position="180"/>
    </location>
</feature>
<dbReference type="InterPro" id="IPR057697">
    <property type="entry name" value="DUF7937"/>
</dbReference>
<feature type="region of interest" description="Disordered" evidence="1">
    <location>
        <begin position="498"/>
        <end position="573"/>
    </location>
</feature>
<feature type="transmembrane region" description="Helical" evidence="2">
    <location>
        <begin position="411"/>
        <end position="433"/>
    </location>
</feature>
<evidence type="ECO:0000313" key="5">
    <source>
        <dbReference type="Proteomes" id="UP000192707"/>
    </source>
</evidence>
<proteinExistence type="predicted"/>
<keyword evidence="2" id="KW-0472">Membrane</keyword>
<feature type="transmembrane region" description="Helical" evidence="2">
    <location>
        <begin position="453"/>
        <end position="480"/>
    </location>
</feature>
<gene>
    <name evidence="4" type="ORF">BST14_04390</name>
</gene>
<keyword evidence="5" id="KW-1185">Reference proteome</keyword>
<name>A0A1W9ZPW2_MYCAI</name>
<feature type="transmembrane region" description="Helical" evidence="2">
    <location>
        <begin position="349"/>
        <end position="373"/>
    </location>
</feature>
<accession>A0A1W9ZPW2</accession>
<reference evidence="4 5" key="1">
    <citation type="submission" date="2016-12" db="EMBL/GenBank/DDBJ databases">
        <title>The new phylogeny of genus Mycobacterium.</title>
        <authorList>
            <person name="Tortoli E."/>
            <person name="Trovato A."/>
            <person name="Cirillo D.M."/>
        </authorList>
    </citation>
    <scope>NUCLEOTIDE SEQUENCE [LARGE SCALE GENOMIC DNA]</scope>
    <source>
        <strain evidence="4 5">DSM 45069</strain>
    </source>
</reference>
<feature type="transmembrane region" description="Helical" evidence="2">
    <location>
        <begin position="234"/>
        <end position="255"/>
    </location>
</feature>
<dbReference type="Proteomes" id="UP000192707">
    <property type="component" value="Unassembled WGS sequence"/>
</dbReference>
<feature type="region of interest" description="Disordered" evidence="1">
    <location>
        <begin position="1"/>
        <end position="43"/>
    </location>
</feature>
<evidence type="ECO:0000256" key="2">
    <source>
        <dbReference type="SAM" id="Phobius"/>
    </source>
</evidence>
<evidence type="ECO:0000259" key="3">
    <source>
        <dbReference type="Pfam" id="PF25592"/>
    </source>
</evidence>
<feature type="transmembrane region" description="Helical" evidence="2">
    <location>
        <begin position="52"/>
        <end position="72"/>
    </location>
</feature>
<feature type="transmembrane region" description="Helical" evidence="2">
    <location>
        <begin position="78"/>
        <end position="99"/>
    </location>
</feature>
<protein>
    <recommendedName>
        <fullName evidence="3">DUF7937 domain-containing protein</fullName>
    </recommendedName>
</protein>
<dbReference type="RefSeq" id="WP_083063365.1">
    <property type="nucleotide sequence ID" value="NZ_MVHG01000006.1"/>
</dbReference>
<evidence type="ECO:0000256" key="1">
    <source>
        <dbReference type="SAM" id="MobiDB-lite"/>
    </source>
</evidence>
<dbReference type="EMBL" id="MVHG01000006">
    <property type="protein sequence ID" value="ORA19648.1"/>
    <property type="molecule type" value="Genomic_DNA"/>
</dbReference>
<feature type="transmembrane region" description="Helical" evidence="2">
    <location>
        <begin position="312"/>
        <end position="328"/>
    </location>
</feature>
<keyword evidence="2" id="KW-0812">Transmembrane</keyword>
<dbReference type="AlphaFoldDB" id="A0A1W9ZPW2"/>
<comment type="caution">
    <text evidence="4">The sequence shown here is derived from an EMBL/GenBank/DDBJ whole genome shotgun (WGS) entry which is preliminary data.</text>
</comment>
<feature type="transmembrane region" description="Helical" evidence="2">
    <location>
        <begin position="192"/>
        <end position="214"/>
    </location>
</feature>
<sequence>MVSQSSDDTPTGPIRGQAHPAPATRIIRPHATGGGGPAPAETKRHRHVAGDLAAVALLILALFLPWNLYFGVGIPNSSATLTAVLIAVTVLAIASVALAGSWRSAGARCNPARSARLRLGLNVPYLLLVLGFVVFDAYETVRFGGTVTVPGGVGPGAWAGVAGALLSAQAVPAGALAGPVPAGDESTGWTRSARVIGALSMLAAVLSFGFNLYWRVRYALQSTGGAQDFGKQNIAVIVTAVVYGVVALVAVLVASRWLLRSTRESRLTTVALGASTLAAGILVWFLPAGRDIDAFHGIAQNTSTAGVGFEGYLAWVTGAALFAPRALLGHRDASPTEESAWRAAIRNGLLLIAVWCVGSVAMRITDLVVGVILNYPFSRYNSIVQAAFDLATAALALWLRRRLATLSPRMVTSLCGLVAALSVARVIVGVELAPRFADSPNSPALHPVYGNNLAQQITSVFDVTLCWLALSIMAAAIVTGQLSGRRLARRAARRRAAAANAAAPTTRVPVAQGAGPSAVATTRMPGGAPGADHEPPTAEIPPLAGAPRIFRGDDTGTRQIAAQKPQIYRPPQG</sequence>
<dbReference type="OrthoDB" id="4595623at2"/>
<evidence type="ECO:0000313" key="4">
    <source>
        <dbReference type="EMBL" id="ORA19648.1"/>
    </source>
</evidence>
<organism evidence="4 5">
    <name type="scientific">Mycobacterium arosiense ATCC BAA-1401 = DSM 45069</name>
    <dbReference type="NCBI Taxonomy" id="1265311"/>
    <lineage>
        <taxon>Bacteria</taxon>
        <taxon>Bacillati</taxon>
        <taxon>Actinomycetota</taxon>
        <taxon>Actinomycetes</taxon>
        <taxon>Mycobacteriales</taxon>
        <taxon>Mycobacteriaceae</taxon>
        <taxon>Mycobacterium</taxon>
        <taxon>Mycobacterium avium complex (MAC)</taxon>
    </lineage>
</organism>
<feature type="transmembrane region" description="Helical" evidence="2">
    <location>
        <begin position="267"/>
        <end position="286"/>
    </location>
</feature>
<feature type="domain" description="DUF7937" evidence="3">
    <location>
        <begin position="49"/>
        <end position="480"/>
    </location>
</feature>
<feature type="transmembrane region" description="Helical" evidence="2">
    <location>
        <begin position="119"/>
        <end position="138"/>
    </location>
</feature>
<keyword evidence="2" id="KW-1133">Transmembrane helix</keyword>